<dbReference type="PROSITE" id="PS51886">
    <property type="entry name" value="TLDC"/>
    <property type="match status" value="1"/>
</dbReference>
<dbReference type="GO" id="GO:0005681">
    <property type="term" value="C:spliceosomal complex"/>
    <property type="evidence" value="ECO:0007669"/>
    <property type="project" value="UniProtKB-KW"/>
</dbReference>
<dbReference type="InterPro" id="IPR000210">
    <property type="entry name" value="BTB/POZ_dom"/>
</dbReference>
<dbReference type="SMART" id="SM00651">
    <property type="entry name" value="Sm"/>
    <property type="match status" value="1"/>
</dbReference>
<evidence type="ECO:0000256" key="5">
    <source>
        <dbReference type="ARBA" id="ARBA00022664"/>
    </source>
</evidence>
<evidence type="ECO:0000256" key="1">
    <source>
        <dbReference type="ARBA" id="ARBA00004123"/>
    </source>
</evidence>
<keyword evidence="10" id="KW-0687">Ribonucleoprotein</keyword>
<dbReference type="InterPro" id="IPR001163">
    <property type="entry name" value="Sm_dom_euk/arc"/>
</dbReference>
<dbReference type="Gene3D" id="3.30.710.10">
    <property type="entry name" value="Potassium Channel Kv1.1, Chain A"/>
    <property type="match status" value="1"/>
</dbReference>
<dbReference type="SMART" id="SM00875">
    <property type="entry name" value="BACK"/>
    <property type="match status" value="1"/>
</dbReference>
<evidence type="ECO:0000256" key="3">
    <source>
        <dbReference type="ARBA" id="ARBA00006850"/>
    </source>
</evidence>
<organism evidence="18 19">
    <name type="scientific">Glossina pallidipes</name>
    <name type="common">Tsetse fly</name>
    <dbReference type="NCBI Taxonomy" id="7398"/>
    <lineage>
        <taxon>Eukaryota</taxon>
        <taxon>Metazoa</taxon>
        <taxon>Ecdysozoa</taxon>
        <taxon>Arthropoda</taxon>
        <taxon>Hexapoda</taxon>
        <taxon>Insecta</taxon>
        <taxon>Pterygota</taxon>
        <taxon>Neoptera</taxon>
        <taxon>Endopterygota</taxon>
        <taxon>Diptera</taxon>
        <taxon>Brachycera</taxon>
        <taxon>Muscomorpha</taxon>
        <taxon>Hippoboscoidea</taxon>
        <taxon>Glossinidae</taxon>
        <taxon>Glossina</taxon>
    </lineage>
</organism>
<keyword evidence="5" id="KW-0507">mRNA processing</keyword>
<keyword evidence="9" id="KW-0539">Nucleus</keyword>
<reference evidence="18" key="2">
    <citation type="submission" date="2020-05" db="UniProtKB">
        <authorList>
            <consortium name="EnsemblMetazoa"/>
        </authorList>
    </citation>
    <scope>IDENTIFICATION</scope>
    <source>
        <strain evidence="18">IAEA</strain>
    </source>
</reference>
<dbReference type="VEuPathDB" id="VectorBase:GPAI024938"/>
<evidence type="ECO:0000256" key="9">
    <source>
        <dbReference type="ARBA" id="ARBA00023242"/>
    </source>
</evidence>
<dbReference type="SUPFAM" id="SSF50182">
    <property type="entry name" value="Sm-like ribonucleoproteins"/>
    <property type="match status" value="1"/>
</dbReference>
<dbReference type="Pfam" id="PF01423">
    <property type="entry name" value="LSM"/>
    <property type="match status" value="1"/>
</dbReference>
<keyword evidence="6" id="KW-0747">Spliceosome</keyword>
<keyword evidence="8" id="KW-0508">mRNA splicing</keyword>
<dbReference type="InterPro" id="IPR010920">
    <property type="entry name" value="LSM_dom_sf"/>
</dbReference>
<evidence type="ECO:0000256" key="6">
    <source>
        <dbReference type="ARBA" id="ARBA00022728"/>
    </source>
</evidence>
<feature type="domain" description="TLDc" evidence="16">
    <location>
        <begin position="453"/>
        <end position="641"/>
    </location>
</feature>
<evidence type="ECO:0000256" key="11">
    <source>
        <dbReference type="ARBA" id="ARBA00030143"/>
    </source>
</evidence>
<keyword evidence="7" id="KW-0694">RNA-binding</keyword>
<feature type="region of interest" description="Disordered" evidence="14">
    <location>
        <begin position="661"/>
        <end position="680"/>
    </location>
</feature>
<dbReference type="InterPro" id="IPR011705">
    <property type="entry name" value="BACK"/>
</dbReference>
<evidence type="ECO:0000256" key="10">
    <source>
        <dbReference type="ARBA" id="ARBA00023274"/>
    </source>
</evidence>
<evidence type="ECO:0000256" key="12">
    <source>
        <dbReference type="ARBA" id="ARBA00058057"/>
    </source>
</evidence>
<dbReference type="GO" id="GO:0003723">
    <property type="term" value="F:RNA binding"/>
    <property type="evidence" value="ECO:0007669"/>
    <property type="project" value="UniProtKB-KW"/>
</dbReference>
<reference evidence="19" key="1">
    <citation type="submission" date="2014-03" db="EMBL/GenBank/DDBJ databases">
        <authorList>
            <person name="Aksoy S."/>
            <person name="Warren W."/>
            <person name="Wilson R.K."/>
        </authorList>
    </citation>
    <scope>NUCLEOTIDE SEQUENCE [LARGE SCALE GENOMIC DNA]</scope>
    <source>
        <strain evidence="19">IAEA</strain>
    </source>
</reference>
<dbReference type="Pfam" id="PF07707">
    <property type="entry name" value="BACK"/>
    <property type="match status" value="1"/>
</dbReference>
<evidence type="ECO:0000259" key="16">
    <source>
        <dbReference type="PROSITE" id="PS51886"/>
    </source>
</evidence>
<evidence type="ECO:0000259" key="15">
    <source>
        <dbReference type="PROSITE" id="PS50097"/>
    </source>
</evidence>
<comment type="similarity">
    <text evidence="3">Belongs to the snRNP Sm proteins family.</text>
</comment>
<comment type="function">
    <text evidence="12">Plays a role in pre-mRNA splicing as a core component of the spliceosomal U1, U2, U4 and U5 small nuclear ribonucleoproteins (snRNPs), the building blocks of the spliceosome.</text>
</comment>
<dbReference type="CDD" id="cd01718">
    <property type="entry name" value="Sm_E"/>
    <property type="match status" value="1"/>
</dbReference>
<dbReference type="Proteomes" id="UP000092445">
    <property type="component" value="Unassembled WGS sequence"/>
</dbReference>
<dbReference type="PROSITE" id="PS50097">
    <property type="entry name" value="BTB"/>
    <property type="match status" value="1"/>
</dbReference>
<dbReference type="EnsemblMetazoa" id="GPAI024938-RA">
    <property type="protein sequence ID" value="GPAI024938-PA"/>
    <property type="gene ID" value="GPAI024938"/>
</dbReference>
<dbReference type="Gene3D" id="2.30.30.100">
    <property type="match status" value="1"/>
</dbReference>
<comment type="subcellular location">
    <subcellularLocation>
        <location evidence="2">Cytoplasm</location>
        <location evidence="2">Cytosol</location>
    </subcellularLocation>
    <subcellularLocation>
        <location evidence="1">Nucleus</location>
    </subcellularLocation>
</comment>
<dbReference type="SUPFAM" id="SSF54695">
    <property type="entry name" value="POZ domain"/>
    <property type="match status" value="1"/>
</dbReference>
<dbReference type="PROSITE" id="PS52002">
    <property type="entry name" value="SM"/>
    <property type="match status" value="1"/>
</dbReference>
<dbReference type="SMART" id="SM00225">
    <property type="entry name" value="BTB"/>
    <property type="match status" value="1"/>
</dbReference>
<evidence type="ECO:0000256" key="13">
    <source>
        <dbReference type="ARBA" id="ARBA00071875"/>
    </source>
</evidence>
<evidence type="ECO:0000259" key="17">
    <source>
        <dbReference type="PROSITE" id="PS52002"/>
    </source>
</evidence>
<proteinExistence type="inferred from homology"/>
<feature type="domain" description="Sm" evidence="17">
    <location>
        <begin position="207"/>
        <end position="282"/>
    </location>
</feature>
<dbReference type="STRING" id="7398.A0A1A9ZTY6"/>
<dbReference type="PANTHER" id="PTHR11193">
    <property type="entry name" value="SMALL NUCLEAR RIBONUCLEOPROTEIN E"/>
    <property type="match status" value="1"/>
</dbReference>
<dbReference type="InterPro" id="IPR006571">
    <property type="entry name" value="TLDc_dom"/>
</dbReference>
<evidence type="ECO:0000256" key="8">
    <source>
        <dbReference type="ARBA" id="ARBA00023187"/>
    </source>
</evidence>
<protein>
    <recommendedName>
        <fullName evidence="13">Probable small nuclear ribonucleoprotein E</fullName>
    </recommendedName>
    <alternativeName>
        <fullName evidence="11">Sm protein E</fullName>
    </alternativeName>
</protein>
<feature type="domain" description="BTB" evidence="15">
    <location>
        <begin position="40"/>
        <end position="120"/>
    </location>
</feature>
<accession>A0A1A9ZTY6</accession>
<dbReference type="Pfam" id="PF00651">
    <property type="entry name" value="BTB"/>
    <property type="match status" value="1"/>
</dbReference>
<dbReference type="Pfam" id="PF07534">
    <property type="entry name" value="TLD"/>
    <property type="match status" value="1"/>
</dbReference>
<keyword evidence="19" id="KW-1185">Reference proteome</keyword>
<name>A0A1A9ZTY6_GLOPL</name>
<evidence type="ECO:0000256" key="7">
    <source>
        <dbReference type="ARBA" id="ARBA00022884"/>
    </source>
</evidence>
<dbReference type="InterPro" id="IPR011333">
    <property type="entry name" value="SKP1/BTB/POZ_sf"/>
</dbReference>
<dbReference type="GO" id="GO:0005829">
    <property type="term" value="C:cytosol"/>
    <property type="evidence" value="ECO:0007669"/>
    <property type="project" value="UniProtKB-SubCell"/>
</dbReference>
<dbReference type="AlphaFoldDB" id="A0A1A9ZTY6"/>
<dbReference type="FunFam" id="2.30.30.100:FF:000013">
    <property type="entry name" value="Small nuclear ribonucleoprotein E"/>
    <property type="match status" value="1"/>
</dbReference>
<evidence type="ECO:0000256" key="4">
    <source>
        <dbReference type="ARBA" id="ARBA00022490"/>
    </source>
</evidence>
<sequence>MGTRVPPPCPTPLICDGQVMAGLTQLIDDLQRLSEDQDSADVVFICGREEERIYGHRIMLMARCKSFKTAKRGELCRIPGCTVSPAAPGTPTPVRLPHVHPEVFRQFILYVYTAKILLQDSRVFEMMTLAQDMGCCELRAACEDHVIATLSVDNACTFLTAVMEIKEKGGKNLQFTRFFVAAFTSFFGPKMSFKGNTKVQKVMVQPINLIFRYLQNRSRVQVWLYENINLRIEGHIVGFDEYMNLVLDDAEEVWVKTRTRKNLGRIMLKGDNITLIQNCTASFMERCIIYIGENASECVKTNAFLNLKKEALIKLISSDYFCLEEEDVWRCVLAWAKNHAGVTQPTAHWTEEERVRVCQQLSGVMSHVRLLLIDSQVFAEEVEPTGAVPMELSLERYRYAALQHSNKIPHSGVGVGGCGNGNVGFVTPTCNTMNEADKRLQPRLTVNMFPGSQILKNDKLHLQGVLNNWYGVTKQIWRLLYRASTHGFSPTAFHRYCDGVAPCFVICLHLACCVFESIIENVQGSHSEISGGFTDVAWSKTSRKGVYIHSERAFLFTLSNNISETPLKFDIVKKPYAICYHPDCGPIFGAGADLLIANNCNTTKDSYSNLPHSYDGPGASYESLFGDYNFTITDYEVYTLGSPSGTANMINSLSASGSNPNSNALMNSTNGLNPNVSNSSSSLANANAINTSNVINSGNNSTVGLAKTKYERY</sequence>
<dbReference type="SMART" id="SM00584">
    <property type="entry name" value="TLDc"/>
    <property type="match status" value="1"/>
</dbReference>
<evidence type="ECO:0000256" key="2">
    <source>
        <dbReference type="ARBA" id="ARBA00004514"/>
    </source>
</evidence>
<evidence type="ECO:0000256" key="14">
    <source>
        <dbReference type="SAM" id="MobiDB-lite"/>
    </source>
</evidence>
<dbReference type="InterPro" id="IPR047575">
    <property type="entry name" value="Sm"/>
</dbReference>
<evidence type="ECO:0000313" key="19">
    <source>
        <dbReference type="Proteomes" id="UP000092445"/>
    </source>
</evidence>
<feature type="compositionally biased region" description="Polar residues" evidence="14">
    <location>
        <begin position="661"/>
        <end position="672"/>
    </location>
</feature>
<keyword evidence="4" id="KW-0963">Cytoplasm</keyword>
<dbReference type="InterPro" id="IPR027078">
    <property type="entry name" value="snRNP-E"/>
</dbReference>
<dbReference type="Gene3D" id="1.25.40.420">
    <property type="match status" value="1"/>
</dbReference>
<dbReference type="GO" id="GO:0000398">
    <property type="term" value="P:mRNA splicing, via spliceosome"/>
    <property type="evidence" value="ECO:0007669"/>
    <property type="project" value="InterPro"/>
</dbReference>
<evidence type="ECO:0000313" key="18">
    <source>
        <dbReference type="EnsemblMetazoa" id="GPAI024938-PA"/>
    </source>
</evidence>